<comment type="caution">
    <text evidence="9">The sequence shown here is derived from an EMBL/GenBank/DDBJ whole genome shotgun (WGS) entry which is preliminary data.</text>
</comment>
<dbReference type="InterPro" id="IPR004826">
    <property type="entry name" value="bZIP_Maf"/>
</dbReference>
<evidence type="ECO:0000313" key="9">
    <source>
        <dbReference type="EMBL" id="PVD37140.1"/>
    </source>
</evidence>
<dbReference type="CDD" id="cd14698">
    <property type="entry name" value="bZIP_CNC"/>
    <property type="match status" value="1"/>
</dbReference>
<keyword evidence="2" id="KW-0238">DNA-binding</keyword>
<dbReference type="EMBL" id="PZQS01000002">
    <property type="protein sequence ID" value="PVD37140.1"/>
    <property type="molecule type" value="Genomic_DNA"/>
</dbReference>
<feature type="region of interest" description="Disordered" evidence="7">
    <location>
        <begin position="439"/>
        <end position="504"/>
    </location>
</feature>
<feature type="compositionally biased region" description="Polar residues" evidence="7">
    <location>
        <begin position="368"/>
        <end position="387"/>
    </location>
</feature>
<dbReference type="InterPro" id="IPR047167">
    <property type="entry name" value="NFE2-like"/>
</dbReference>
<keyword evidence="4" id="KW-0804">Transcription</keyword>
<dbReference type="PANTHER" id="PTHR24411:SF55">
    <property type="entry name" value="SEGMENTATION PROTEIN CAP'N'COLLAR"/>
    <property type="match status" value="1"/>
</dbReference>
<feature type="region of interest" description="Disordered" evidence="7">
    <location>
        <begin position="366"/>
        <end position="425"/>
    </location>
</feature>
<dbReference type="GO" id="GO:0000978">
    <property type="term" value="F:RNA polymerase II cis-regulatory region sequence-specific DNA binding"/>
    <property type="evidence" value="ECO:0007669"/>
    <property type="project" value="InterPro"/>
</dbReference>
<name>A0A2T7PUR7_POMCA</name>
<dbReference type="PROSITE" id="PS00036">
    <property type="entry name" value="BZIP_BASIC"/>
    <property type="match status" value="1"/>
</dbReference>
<evidence type="ECO:0000259" key="8">
    <source>
        <dbReference type="PROSITE" id="PS50217"/>
    </source>
</evidence>
<evidence type="ECO:0000313" key="10">
    <source>
        <dbReference type="Proteomes" id="UP000245119"/>
    </source>
</evidence>
<dbReference type="SMART" id="SM00338">
    <property type="entry name" value="BRLZ"/>
    <property type="match status" value="1"/>
</dbReference>
<keyword evidence="6" id="KW-0175">Coiled coil</keyword>
<feature type="compositionally biased region" description="Low complexity" evidence="7">
    <location>
        <begin position="648"/>
        <end position="671"/>
    </location>
</feature>
<dbReference type="STRING" id="400727.A0A2T7PUR7"/>
<gene>
    <name evidence="9" type="ORF">C0Q70_04135</name>
</gene>
<evidence type="ECO:0000256" key="7">
    <source>
        <dbReference type="SAM" id="MobiDB-lite"/>
    </source>
</evidence>
<reference evidence="9 10" key="1">
    <citation type="submission" date="2018-04" db="EMBL/GenBank/DDBJ databases">
        <title>The genome of golden apple snail Pomacea canaliculata provides insight into stress tolerance and invasive adaptation.</title>
        <authorList>
            <person name="Liu C."/>
            <person name="Liu B."/>
            <person name="Ren Y."/>
            <person name="Zhang Y."/>
            <person name="Wang H."/>
            <person name="Li S."/>
            <person name="Jiang F."/>
            <person name="Yin L."/>
            <person name="Zhang G."/>
            <person name="Qian W."/>
            <person name="Fan W."/>
        </authorList>
    </citation>
    <scope>NUCLEOTIDE SEQUENCE [LARGE SCALE GENOMIC DNA]</scope>
    <source>
        <strain evidence="9">SZHN2017</strain>
        <tissue evidence="9">Muscle</tissue>
    </source>
</reference>
<keyword evidence="10" id="KW-1185">Reference proteome</keyword>
<keyword evidence="5" id="KW-0539">Nucleus</keyword>
<dbReference type="OrthoDB" id="7458135at2759"/>
<keyword evidence="3" id="KW-0010">Activator</keyword>
<dbReference type="GO" id="GO:0000981">
    <property type="term" value="F:DNA-binding transcription factor activity, RNA polymerase II-specific"/>
    <property type="evidence" value="ECO:0007669"/>
    <property type="project" value="TreeGrafter"/>
</dbReference>
<evidence type="ECO:0000256" key="5">
    <source>
        <dbReference type="ARBA" id="ARBA00023242"/>
    </source>
</evidence>
<feature type="region of interest" description="Disordered" evidence="7">
    <location>
        <begin position="648"/>
        <end position="689"/>
    </location>
</feature>
<dbReference type="PROSITE" id="PS50217">
    <property type="entry name" value="BZIP"/>
    <property type="match status" value="1"/>
</dbReference>
<feature type="coiled-coil region" evidence="6">
    <location>
        <begin position="568"/>
        <end position="595"/>
    </location>
</feature>
<evidence type="ECO:0000256" key="2">
    <source>
        <dbReference type="ARBA" id="ARBA00023125"/>
    </source>
</evidence>
<dbReference type="PANTHER" id="PTHR24411">
    <property type="entry name" value="NUCLEAR FACTOR ERYTHROID 2-RELATED FACTOR"/>
    <property type="match status" value="1"/>
</dbReference>
<organism evidence="9 10">
    <name type="scientific">Pomacea canaliculata</name>
    <name type="common">Golden apple snail</name>
    <dbReference type="NCBI Taxonomy" id="400727"/>
    <lineage>
        <taxon>Eukaryota</taxon>
        <taxon>Metazoa</taxon>
        <taxon>Spiralia</taxon>
        <taxon>Lophotrochozoa</taxon>
        <taxon>Mollusca</taxon>
        <taxon>Gastropoda</taxon>
        <taxon>Caenogastropoda</taxon>
        <taxon>Architaenioglossa</taxon>
        <taxon>Ampullarioidea</taxon>
        <taxon>Ampullariidae</taxon>
        <taxon>Pomacea</taxon>
    </lineage>
</organism>
<feature type="domain" description="BZIP" evidence="8">
    <location>
        <begin position="543"/>
        <end position="606"/>
    </location>
</feature>
<proteinExistence type="predicted"/>
<dbReference type="AlphaFoldDB" id="A0A2T7PUR7"/>
<accession>A0A2T7PUR7</accession>
<sequence length="689" mass="76411">MMELDNLIPQSIDPNLSQDLDLIDVLWRQDVDLGVGKEVFDPGLRRELERERELELLKEAEKVFTLDDALEYVNQHNSENQTYSQFATDTQQFQTSLSGENSSFTVTTFPDPPQQDKQIEETCLVNQSQNYSDYSQFNQSDQDRLEQNWQELMQLLNETTFANATVDTTSAASSTASSAMPPVDTQVLLPQTVTSTMNEAHLMQQQHFNINCPQPMTMLQEQDLCTSTSLNESCILPQQQNTPCGENSILMGLLNDTGMLLQNATMPVALNNSSSNIMDHNILAGDLGFANGSTNFGSSATSAESLDWESGEMFFHNVTGLTSLSSVGSSTMLDASDFPEFLPDEDLDIAINEGLTSIQMLDEAESDSAVSMGSTSPLQELNDTVENSPFDGLEGATGGSDYDAHTDGYGQQNGRTHSSSGGSEDDGFHYSCSSYGSPASVHTNCSTNSNDTDHSNSGSSSVTTTSHIHHNHTYPTQPGQTPREVKKYAKKDGLHKKGPISRDQRKAEELKIPITFDTIVESPVEEFNEIMAKHKLTEQQIALIRDIRRRGKNKVAAQNCRKRKLDVIYTLEDEMTELQRMRDKLLAERSHIEEQTRRAKDVYGSLYQHIFSSLRDDHGQPYNPSQYSLQQSSDGNVFLVPRNYSTTTTTAISTSPCSSSSSARGRPASSRNFEGKDKNSSQQKKKNKE</sequence>
<dbReference type="GO" id="GO:0005634">
    <property type="term" value="C:nucleus"/>
    <property type="evidence" value="ECO:0007669"/>
    <property type="project" value="TreeGrafter"/>
</dbReference>
<feature type="compositionally biased region" description="Low complexity" evidence="7">
    <location>
        <begin position="442"/>
        <end position="466"/>
    </location>
</feature>
<evidence type="ECO:0000256" key="3">
    <source>
        <dbReference type="ARBA" id="ARBA00023159"/>
    </source>
</evidence>
<protein>
    <recommendedName>
        <fullName evidence="8">BZIP domain-containing protein</fullName>
    </recommendedName>
</protein>
<dbReference type="InterPro" id="IPR004827">
    <property type="entry name" value="bZIP"/>
</dbReference>
<keyword evidence="1" id="KW-0805">Transcription regulation</keyword>
<dbReference type="SUPFAM" id="SSF47454">
    <property type="entry name" value="A DNA-binding domain in eukaryotic transcription factors"/>
    <property type="match status" value="1"/>
</dbReference>
<feature type="compositionally biased region" description="Polar residues" evidence="7">
    <location>
        <begin position="622"/>
        <end position="634"/>
    </location>
</feature>
<evidence type="ECO:0000256" key="6">
    <source>
        <dbReference type="SAM" id="Coils"/>
    </source>
</evidence>
<dbReference type="Proteomes" id="UP000245119">
    <property type="component" value="Linkage Group LG2"/>
</dbReference>
<feature type="region of interest" description="Disordered" evidence="7">
    <location>
        <begin position="615"/>
        <end position="634"/>
    </location>
</feature>
<dbReference type="InterPro" id="IPR008917">
    <property type="entry name" value="TF_DNA-bd_sf"/>
</dbReference>
<dbReference type="Gene3D" id="1.10.880.10">
    <property type="entry name" value="Transcription factor, Skn-1-like, DNA-binding domain"/>
    <property type="match status" value="1"/>
</dbReference>
<feature type="compositionally biased region" description="Basic and acidic residues" evidence="7">
    <location>
        <begin position="483"/>
        <end position="492"/>
    </location>
</feature>
<evidence type="ECO:0000256" key="4">
    <source>
        <dbReference type="ARBA" id="ARBA00023163"/>
    </source>
</evidence>
<dbReference type="Pfam" id="PF03131">
    <property type="entry name" value="bZIP_Maf"/>
    <property type="match status" value="1"/>
</dbReference>
<evidence type="ECO:0000256" key="1">
    <source>
        <dbReference type="ARBA" id="ARBA00023015"/>
    </source>
</evidence>
<feature type="compositionally biased region" description="Polar residues" evidence="7">
    <location>
        <begin position="409"/>
        <end position="422"/>
    </location>
</feature>